<dbReference type="GO" id="GO:0051287">
    <property type="term" value="F:NAD binding"/>
    <property type="evidence" value="ECO:0007669"/>
    <property type="project" value="InterPro"/>
</dbReference>
<feature type="domain" description="D-isomer specific 2-hydroxyacid dehydrogenase NAD-binding" evidence="4">
    <location>
        <begin position="154"/>
        <end position="351"/>
    </location>
</feature>
<organism evidence="5 6">
    <name type="scientific">Hymenoscyphus fraxineus</name>
    <dbReference type="NCBI Taxonomy" id="746836"/>
    <lineage>
        <taxon>Eukaryota</taxon>
        <taxon>Fungi</taxon>
        <taxon>Dikarya</taxon>
        <taxon>Ascomycota</taxon>
        <taxon>Pezizomycotina</taxon>
        <taxon>Leotiomycetes</taxon>
        <taxon>Helotiales</taxon>
        <taxon>Helotiaceae</taxon>
        <taxon>Hymenoscyphus</taxon>
    </lineage>
</organism>
<dbReference type="SUPFAM" id="SSF51735">
    <property type="entry name" value="NAD(P)-binding Rossmann-fold domains"/>
    <property type="match status" value="1"/>
</dbReference>
<gene>
    <name evidence="5" type="ORF">HYFRA_00010998</name>
</gene>
<comment type="caution">
    <text evidence="5">The sequence shown here is derived from an EMBL/GenBank/DDBJ whole genome shotgun (WGS) entry which is preliminary data.</text>
</comment>
<dbReference type="Gene3D" id="3.40.50.720">
    <property type="entry name" value="NAD(P)-binding Rossmann-like Domain"/>
    <property type="match status" value="2"/>
</dbReference>
<evidence type="ECO:0000313" key="5">
    <source>
        <dbReference type="EMBL" id="CAG8955732.1"/>
    </source>
</evidence>
<evidence type="ECO:0000256" key="3">
    <source>
        <dbReference type="ARBA" id="ARBA00023027"/>
    </source>
</evidence>
<evidence type="ECO:0000313" key="6">
    <source>
        <dbReference type="Proteomes" id="UP000696280"/>
    </source>
</evidence>
<dbReference type="SUPFAM" id="SSF52283">
    <property type="entry name" value="Formate/glycerate dehydrogenase catalytic domain-like"/>
    <property type="match status" value="1"/>
</dbReference>
<keyword evidence="6" id="KW-1185">Reference proteome</keyword>
<comment type="similarity">
    <text evidence="1">Belongs to the D-isomer specific 2-hydroxyacid dehydrogenase family.</text>
</comment>
<name>A0A9N9PVM4_9HELO</name>
<evidence type="ECO:0000256" key="1">
    <source>
        <dbReference type="ARBA" id="ARBA00005854"/>
    </source>
</evidence>
<dbReference type="PANTHER" id="PTHR42789:SF1">
    <property type="entry name" value="D-ISOMER SPECIFIC 2-HYDROXYACID DEHYDROGENASE FAMILY PROTEIN (AFU_ORTHOLOGUE AFUA_6G10090)"/>
    <property type="match status" value="1"/>
</dbReference>
<dbReference type="InterPro" id="IPR036291">
    <property type="entry name" value="NAD(P)-bd_dom_sf"/>
</dbReference>
<dbReference type="InterPro" id="IPR006140">
    <property type="entry name" value="D-isomer_DH_NAD-bd"/>
</dbReference>
<keyword evidence="3" id="KW-0520">NAD</keyword>
<dbReference type="Proteomes" id="UP000696280">
    <property type="component" value="Unassembled WGS sequence"/>
</dbReference>
<reference evidence="5" key="1">
    <citation type="submission" date="2021-07" db="EMBL/GenBank/DDBJ databases">
        <authorList>
            <person name="Durling M."/>
        </authorList>
    </citation>
    <scope>NUCLEOTIDE SEQUENCE</scope>
</reference>
<dbReference type="PANTHER" id="PTHR42789">
    <property type="entry name" value="D-ISOMER SPECIFIC 2-HYDROXYACID DEHYDROGENASE FAMILY PROTEIN (AFU_ORTHOLOGUE AFUA_6G10090)"/>
    <property type="match status" value="1"/>
</dbReference>
<keyword evidence="2" id="KW-0560">Oxidoreductase</keyword>
<protein>
    <recommendedName>
        <fullName evidence="4">D-isomer specific 2-hydroxyacid dehydrogenase NAD-binding domain-containing protein</fullName>
    </recommendedName>
</protein>
<dbReference type="InterPro" id="IPR029753">
    <property type="entry name" value="D-isomer_DH_CS"/>
</dbReference>
<dbReference type="EMBL" id="CAJVRL010000065">
    <property type="protein sequence ID" value="CAG8955732.1"/>
    <property type="molecule type" value="Genomic_DNA"/>
</dbReference>
<accession>A0A9N9PVM4</accession>
<dbReference type="CDD" id="cd12169">
    <property type="entry name" value="PGDH_like_1"/>
    <property type="match status" value="1"/>
</dbReference>
<dbReference type="InterPro" id="IPR050857">
    <property type="entry name" value="D-2-hydroxyacid_DH"/>
</dbReference>
<evidence type="ECO:0000259" key="4">
    <source>
        <dbReference type="Pfam" id="PF02826"/>
    </source>
</evidence>
<dbReference type="GO" id="GO:0016491">
    <property type="term" value="F:oxidoreductase activity"/>
    <property type="evidence" value="ECO:0007669"/>
    <property type="project" value="UniProtKB-KW"/>
</dbReference>
<evidence type="ECO:0000256" key="2">
    <source>
        <dbReference type="ARBA" id="ARBA00023002"/>
    </source>
</evidence>
<feature type="non-terminal residue" evidence="5">
    <location>
        <position position="374"/>
    </location>
</feature>
<dbReference type="Pfam" id="PF02826">
    <property type="entry name" value="2-Hacid_dh_C"/>
    <property type="match status" value="1"/>
</dbReference>
<proteinExistence type="inferred from homology"/>
<sequence>MPPLPSPIKVAILDDYPNIAPPIFSHLSPKFTFTSFPETLPPYNHPSTTPAQKQALIERLKPFPVISCMRERTPFPAELLRELPNLKLLMTTGRRNLGIDGEEARKLGVDVTGTSSGRRAHGSMVERVLARDGGEKEGGIGRKSGPDSTTQHTISLILGLAKNLADDNTSIRTGGWQTGLSTGLAGKTLGLVGLGKLGVAVGRIMHLAFGMRVLAWSQNLTQERADEAAYSAGLSVVDEEIGGKTFTVVGKEVLFRECDVVSIHVVLSERSRGLITLSDLNLMKTSALFVNTSRGPIVDEDALLSVLEKGRIRGAALDVFDVSPLPRDSRWRTTEWGKDGRARVLLTPHTGYVEEEGMKGWYGEQAVVLGDWGR</sequence>
<dbReference type="PROSITE" id="PS00671">
    <property type="entry name" value="D_2_HYDROXYACID_DH_3"/>
    <property type="match status" value="1"/>
</dbReference>
<dbReference type="AlphaFoldDB" id="A0A9N9PVM4"/>
<dbReference type="OrthoDB" id="298012at2759"/>